<comment type="caution">
    <text evidence="1">The sequence shown here is derived from an EMBL/GenBank/DDBJ whole genome shotgun (WGS) entry which is preliminary data.</text>
</comment>
<dbReference type="EMBL" id="MFCP01000008">
    <property type="protein sequence ID" value="OGE29273.1"/>
    <property type="molecule type" value="Genomic_DNA"/>
</dbReference>
<protein>
    <submittedName>
        <fullName evidence="1">Uncharacterized protein</fullName>
    </submittedName>
</protein>
<name>A0A1F5JKV4_9BACT</name>
<evidence type="ECO:0000313" key="2">
    <source>
        <dbReference type="Proteomes" id="UP000177555"/>
    </source>
</evidence>
<reference evidence="1 2" key="1">
    <citation type="journal article" date="2016" name="Nat. Commun.">
        <title>Thousands of microbial genomes shed light on interconnected biogeochemical processes in an aquifer system.</title>
        <authorList>
            <person name="Anantharaman K."/>
            <person name="Brown C.T."/>
            <person name="Hug L.A."/>
            <person name="Sharon I."/>
            <person name="Castelle C.J."/>
            <person name="Probst A.J."/>
            <person name="Thomas B.C."/>
            <person name="Singh A."/>
            <person name="Wilkins M.J."/>
            <person name="Karaoz U."/>
            <person name="Brodie E.L."/>
            <person name="Williams K.H."/>
            <person name="Hubbard S.S."/>
            <person name="Banfield J.F."/>
        </authorList>
    </citation>
    <scope>NUCLEOTIDE SEQUENCE [LARGE SCALE GENOMIC DNA]</scope>
</reference>
<accession>A0A1F5JKV4</accession>
<proteinExistence type="predicted"/>
<gene>
    <name evidence="1" type="ORF">A2867_05325</name>
</gene>
<sequence length="60" mass="6899">MKKIIKIIMKKVLKESIFGALFTLWTVPIDGEKLSLSAVEKHPKPIKNWFPNNLIIGQRP</sequence>
<organism evidence="1 2">
    <name type="scientific">Candidatus Daviesbacteria bacterium RIFCSPHIGHO2_01_FULL_40_11</name>
    <dbReference type="NCBI Taxonomy" id="1797762"/>
    <lineage>
        <taxon>Bacteria</taxon>
        <taxon>Candidatus Daviesiibacteriota</taxon>
    </lineage>
</organism>
<dbReference type="AlphaFoldDB" id="A0A1F5JKV4"/>
<dbReference type="Proteomes" id="UP000177555">
    <property type="component" value="Unassembled WGS sequence"/>
</dbReference>
<evidence type="ECO:0000313" key="1">
    <source>
        <dbReference type="EMBL" id="OGE29273.1"/>
    </source>
</evidence>